<feature type="signal peptide" evidence="1">
    <location>
        <begin position="1"/>
        <end position="18"/>
    </location>
</feature>
<organism evidence="2 3">
    <name type="scientific">Fusarium langsethiae</name>
    <dbReference type="NCBI Taxonomy" id="179993"/>
    <lineage>
        <taxon>Eukaryota</taxon>
        <taxon>Fungi</taxon>
        <taxon>Dikarya</taxon>
        <taxon>Ascomycota</taxon>
        <taxon>Pezizomycotina</taxon>
        <taxon>Sordariomycetes</taxon>
        <taxon>Hypocreomycetidae</taxon>
        <taxon>Hypocreales</taxon>
        <taxon>Nectriaceae</taxon>
        <taxon>Fusarium</taxon>
    </lineage>
</organism>
<evidence type="ECO:0000256" key="1">
    <source>
        <dbReference type="SAM" id="SignalP"/>
    </source>
</evidence>
<sequence length="130" mass="13332">MQFSLATLVFGLAAIASAGTMDVEGVRNAPRSAVNVRRQNDNRPVPNGACCVANTSLKQDTCTAANGQTGRCVPGGNNCGSSLSCVEQSNLECDNNVIERGSSLCRARAGNGGLFDGANIIQNLGQASVN</sequence>
<reference evidence="2 3" key="1">
    <citation type="submission" date="2015-04" db="EMBL/GenBank/DDBJ databases">
        <title>The draft genome sequence of Fusarium langsethiae, a T-2/HT-2 mycotoxin producer.</title>
        <authorList>
            <person name="Lysoe E."/>
            <person name="Divon H.H."/>
            <person name="Terzi V."/>
            <person name="Orru L."/>
            <person name="Lamontanara A."/>
            <person name="Kolseth A.-K."/>
            <person name="Frandsen R.J."/>
            <person name="Nielsen K."/>
            <person name="Thrane U."/>
        </authorList>
    </citation>
    <scope>NUCLEOTIDE SEQUENCE [LARGE SCALE GENOMIC DNA]</scope>
    <source>
        <strain evidence="2 3">Fl201059</strain>
    </source>
</reference>
<feature type="chain" id="PRO_5005846849" evidence="1">
    <location>
        <begin position="19"/>
        <end position="130"/>
    </location>
</feature>
<dbReference type="AlphaFoldDB" id="A0A0N0DGM3"/>
<protein>
    <submittedName>
        <fullName evidence="2">Uncharacterized protein</fullName>
    </submittedName>
</protein>
<evidence type="ECO:0000313" key="3">
    <source>
        <dbReference type="Proteomes" id="UP000037904"/>
    </source>
</evidence>
<keyword evidence="3" id="KW-1185">Reference proteome</keyword>
<dbReference type="OrthoDB" id="4153862at2759"/>
<name>A0A0N0DGM3_FUSLA</name>
<evidence type="ECO:0000313" key="2">
    <source>
        <dbReference type="EMBL" id="KPA44201.1"/>
    </source>
</evidence>
<dbReference type="Proteomes" id="UP000037904">
    <property type="component" value="Unassembled WGS sequence"/>
</dbReference>
<keyword evidence="1" id="KW-0732">Signal</keyword>
<comment type="caution">
    <text evidence="2">The sequence shown here is derived from an EMBL/GenBank/DDBJ whole genome shotgun (WGS) entry which is preliminary data.</text>
</comment>
<accession>A0A0N0DGM3</accession>
<proteinExistence type="predicted"/>
<gene>
    <name evidence="2" type="ORF">FLAG1_02814</name>
</gene>
<dbReference type="EMBL" id="JXCE01000029">
    <property type="protein sequence ID" value="KPA44201.1"/>
    <property type="molecule type" value="Genomic_DNA"/>
</dbReference>